<dbReference type="Pfam" id="PF00990">
    <property type="entry name" value="GGDEF"/>
    <property type="match status" value="1"/>
</dbReference>
<dbReference type="CDD" id="cd01949">
    <property type="entry name" value="GGDEF"/>
    <property type="match status" value="1"/>
</dbReference>
<dbReference type="InterPro" id="IPR029787">
    <property type="entry name" value="Nucleotide_cyclase"/>
</dbReference>
<dbReference type="PANTHER" id="PTHR45228">
    <property type="entry name" value="CYCLIC DI-GMP PHOSPHODIESTERASE TM_0186-RELATED"/>
    <property type="match status" value="1"/>
</dbReference>
<feature type="domain" description="HD-GYP" evidence="3">
    <location>
        <begin position="365"/>
        <end position="557"/>
    </location>
</feature>
<dbReference type="InterPro" id="IPR003607">
    <property type="entry name" value="HD/PDEase_dom"/>
</dbReference>
<dbReference type="RefSeq" id="WP_019226741.1">
    <property type="nucleotide sequence ID" value="NZ_CP046996.1"/>
</dbReference>
<dbReference type="EMBL" id="CP046996">
    <property type="protein sequence ID" value="QHA00581.1"/>
    <property type="molecule type" value="Genomic_DNA"/>
</dbReference>
<feature type="transmembrane region" description="Helical" evidence="1">
    <location>
        <begin position="179"/>
        <end position="199"/>
    </location>
</feature>
<keyword evidence="1" id="KW-0812">Transmembrane</keyword>
<sequence>MTADSIVAASISITLVLLISYGFLYFSEKKHYFLAWSLSVLMLMITYLSRTALLETDSPSVVLQIINYASSIAGYWLIFKGTLLFFSRSYPVFWDIGTGFLIVAFICIAVQGISATALLLLSVVWIIALLSKAAMTCLKAKTPQGPIRIILGYTYIFWALSILLYPLCKLINVISPSVGYLVAGVVGLLAYLNMQALYFQSIREELESKEANIRKLVIYDKLTGAYSRTYFENVLEDFLDKTLMPATLAMGDFNGLKLINDTFGHEKGDELLADGIRIMQETIGTENVIIRWGGDEFIIIMPGVPLDQAGVFLNNIKNNLKISRPQTVPIDISFGLTVYENREQPLAKMISQAEEKMYSNKLNESKKSRLAIIEFLEKLLWEKDYQTEAHVMRLKSLVSKFGSQIGLSPREIVELVQVAMLHDIGKIGVPGEILKKQGDLTPEEWSIMKKHSEIGYRITQSSRELAHVSEAVLGHHEWWNGKGYPQGLKEDEIPLFSRIVSIVDSYDVITHERPYKRAMDPYSALVEINKCAGKQFDPYLVTVFNKIMQEDLVVNDR</sequence>
<dbReference type="SUPFAM" id="SSF55073">
    <property type="entry name" value="Nucleotide cyclase"/>
    <property type="match status" value="1"/>
</dbReference>
<evidence type="ECO:0000256" key="1">
    <source>
        <dbReference type="SAM" id="Phobius"/>
    </source>
</evidence>
<feature type="transmembrane region" description="Helical" evidence="1">
    <location>
        <begin position="33"/>
        <end position="53"/>
    </location>
</feature>
<dbReference type="PROSITE" id="PS50887">
    <property type="entry name" value="GGDEF"/>
    <property type="match status" value="1"/>
</dbReference>
<dbReference type="AlphaFoldDB" id="A0A857DIN2"/>
<feature type="transmembrane region" description="Helical" evidence="1">
    <location>
        <begin position="150"/>
        <end position="167"/>
    </location>
</feature>
<dbReference type="PROSITE" id="PS51832">
    <property type="entry name" value="HD_GYP"/>
    <property type="match status" value="1"/>
</dbReference>
<reference evidence="4 5" key="1">
    <citation type="submission" date="2019-12" db="EMBL/GenBank/DDBJ databases">
        <title>Sequence classification of anaerobic respiratory reductive dehalogenases: First we see many, then we see few.</title>
        <authorList>
            <person name="Molenda O."/>
            <person name="Puentes Jacome L.A."/>
            <person name="Cao X."/>
            <person name="Nesbo C.L."/>
            <person name="Tang S."/>
            <person name="Morson N."/>
            <person name="Patron J."/>
            <person name="Lomheim L."/>
            <person name="Wishart D.S."/>
            <person name="Edwards E.A."/>
        </authorList>
    </citation>
    <scope>NUCLEOTIDE SEQUENCE [LARGE SCALE GENOMIC DNA]</scope>
    <source>
        <strain evidence="4 5">12DCA</strain>
    </source>
</reference>
<dbReference type="InterPro" id="IPR043128">
    <property type="entry name" value="Rev_trsase/Diguanyl_cyclase"/>
</dbReference>
<organism evidence="4 5">
    <name type="scientific">Dehalobacter restrictus</name>
    <dbReference type="NCBI Taxonomy" id="55583"/>
    <lineage>
        <taxon>Bacteria</taxon>
        <taxon>Bacillati</taxon>
        <taxon>Bacillota</taxon>
        <taxon>Clostridia</taxon>
        <taxon>Eubacteriales</taxon>
        <taxon>Desulfitobacteriaceae</taxon>
        <taxon>Dehalobacter</taxon>
    </lineage>
</organism>
<dbReference type="Gene3D" id="1.10.3210.10">
    <property type="entry name" value="Hypothetical protein af1432"/>
    <property type="match status" value="1"/>
</dbReference>
<evidence type="ECO:0000313" key="4">
    <source>
        <dbReference type="EMBL" id="QHA00581.1"/>
    </source>
</evidence>
<dbReference type="SUPFAM" id="SSF109604">
    <property type="entry name" value="HD-domain/PDEase-like"/>
    <property type="match status" value="1"/>
</dbReference>
<gene>
    <name evidence="4" type="ORF">GQ588_08025</name>
</gene>
<keyword evidence="1" id="KW-1133">Transmembrane helix</keyword>
<dbReference type="Pfam" id="PF13487">
    <property type="entry name" value="HD_5"/>
    <property type="match status" value="1"/>
</dbReference>
<protein>
    <submittedName>
        <fullName evidence="4">Diguanylate cyclase</fullName>
    </submittedName>
</protein>
<feature type="transmembrane region" description="Helical" evidence="1">
    <location>
        <begin position="6"/>
        <end position="26"/>
    </location>
</feature>
<dbReference type="Gene3D" id="3.30.70.270">
    <property type="match status" value="1"/>
</dbReference>
<dbReference type="InterPro" id="IPR037522">
    <property type="entry name" value="HD_GYP_dom"/>
</dbReference>
<dbReference type="InterPro" id="IPR052020">
    <property type="entry name" value="Cyclic_di-GMP/3'3'-cGAMP_PDE"/>
</dbReference>
<feature type="domain" description="GGDEF" evidence="2">
    <location>
        <begin position="244"/>
        <end position="375"/>
    </location>
</feature>
<name>A0A857DIN2_9FIRM</name>
<dbReference type="SMART" id="SM00267">
    <property type="entry name" value="GGDEF"/>
    <property type="match status" value="1"/>
</dbReference>
<feature type="transmembrane region" description="Helical" evidence="1">
    <location>
        <begin position="93"/>
        <end position="113"/>
    </location>
</feature>
<dbReference type="Proteomes" id="UP000430508">
    <property type="component" value="Chromosome"/>
</dbReference>
<dbReference type="SMART" id="SM00471">
    <property type="entry name" value="HDc"/>
    <property type="match status" value="1"/>
</dbReference>
<dbReference type="InterPro" id="IPR000160">
    <property type="entry name" value="GGDEF_dom"/>
</dbReference>
<dbReference type="NCBIfam" id="TIGR00254">
    <property type="entry name" value="GGDEF"/>
    <property type="match status" value="1"/>
</dbReference>
<accession>A0A857DIN2</accession>
<dbReference type="PANTHER" id="PTHR45228:SF1">
    <property type="entry name" value="CYCLIC DI-GMP PHOSPHODIESTERASE TM_0186"/>
    <property type="match status" value="1"/>
</dbReference>
<feature type="transmembrane region" description="Helical" evidence="1">
    <location>
        <begin position="65"/>
        <end position="86"/>
    </location>
</feature>
<evidence type="ECO:0000259" key="2">
    <source>
        <dbReference type="PROSITE" id="PS50887"/>
    </source>
</evidence>
<evidence type="ECO:0000313" key="5">
    <source>
        <dbReference type="Proteomes" id="UP000430508"/>
    </source>
</evidence>
<proteinExistence type="predicted"/>
<evidence type="ECO:0000259" key="3">
    <source>
        <dbReference type="PROSITE" id="PS51832"/>
    </source>
</evidence>
<dbReference type="CDD" id="cd00077">
    <property type="entry name" value="HDc"/>
    <property type="match status" value="1"/>
</dbReference>
<keyword evidence="1" id="KW-0472">Membrane</keyword>